<dbReference type="Proteomes" id="UP001223978">
    <property type="component" value="Unassembled WGS sequence"/>
</dbReference>
<reference evidence="1 2" key="1">
    <citation type="submission" date="2023-05" db="EMBL/GenBank/DDBJ databases">
        <title>Draft genome sequence of Streptomyces sp. B-S-A6 isolated from a cave soil in Thailand.</title>
        <authorList>
            <person name="Chamroensaksri N."/>
            <person name="Muangham S."/>
        </authorList>
    </citation>
    <scope>NUCLEOTIDE SEQUENCE [LARGE SCALE GENOMIC DNA]</scope>
    <source>
        <strain evidence="1 2">B-S-A6</strain>
    </source>
</reference>
<dbReference type="RefSeq" id="WP_282545292.1">
    <property type="nucleotide sequence ID" value="NZ_JASCIQ010000032.1"/>
</dbReference>
<name>A0ABT6SGN7_9ACTN</name>
<organism evidence="1 2">
    <name type="scientific">Streptomyces cavernicola</name>
    <dbReference type="NCBI Taxonomy" id="3043613"/>
    <lineage>
        <taxon>Bacteria</taxon>
        <taxon>Bacillati</taxon>
        <taxon>Actinomycetota</taxon>
        <taxon>Actinomycetes</taxon>
        <taxon>Kitasatosporales</taxon>
        <taxon>Streptomycetaceae</taxon>
        <taxon>Streptomyces</taxon>
    </lineage>
</organism>
<protein>
    <submittedName>
        <fullName evidence="1">Uncharacterized protein</fullName>
    </submittedName>
</protein>
<keyword evidence="2" id="KW-1185">Reference proteome</keyword>
<evidence type="ECO:0000313" key="1">
    <source>
        <dbReference type="EMBL" id="MDI3407372.1"/>
    </source>
</evidence>
<proteinExistence type="predicted"/>
<gene>
    <name evidence="1" type="ORF">QIS96_26625</name>
</gene>
<comment type="caution">
    <text evidence="1">The sequence shown here is derived from an EMBL/GenBank/DDBJ whole genome shotgun (WGS) entry which is preliminary data.</text>
</comment>
<sequence length="91" mass="9884">MTRNHHFHLDIAGHSVTVNVHNGHRVIAELLVDGKVTDHQETRGSRPLLLNGELADEPARPVGVRILPGPGVPRCTALIDGAEELMSPRAF</sequence>
<accession>A0ABT6SGN7</accession>
<evidence type="ECO:0000313" key="2">
    <source>
        <dbReference type="Proteomes" id="UP001223978"/>
    </source>
</evidence>
<dbReference type="EMBL" id="JASCIQ010000032">
    <property type="protein sequence ID" value="MDI3407372.1"/>
    <property type="molecule type" value="Genomic_DNA"/>
</dbReference>